<dbReference type="GO" id="GO:0012505">
    <property type="term" value="C:endomembrane system"/>
    <property type="evidence" value="ECO:0007669"/>
    <property type="project" value="UniProtKB-SubCell"/>
</dbReference>
<dbReference type="GO" id="GO:0005886">
    <property type="term" value="C:plasma membrane"/>
    <property type="evidence" value="ECO:0007669"/>
    <property type="project" value="UniProtKB-SubCell"/>
</dbReference>
<sequence>MVILDYCVKKICIVRETGCIETYSADLVDVLDSCLKHPMIIRNSAGEYVDSPHCKIASDLLSSLFLHYAKRSVMTLTLPVAMKAVGSSNEELVKNTTSYISLAAIHNGRALSYYALQIISYIINGNHSLLRVLPQIYADNREPFHAHFPQLLSVLKDADCSEKLSLLQLASMIANEKPELLIPHLPQFDQYLLSTSTCTAVLNIYMSLISQGRAYALASFLTTLSQACQQPAYSGNLATIFKIMGNIGRVSLPLASDVLDELIKSTKNIDDPQLLSSILNEIEGVGEAWPSALRPHIEVLRTIARGGNKRIIDRILALQFTTLSKR</sequence>
<evidence type="ECO:0000256" key="3">
    <source>
        <dbReference type="ARBA" id="ARBA00022475"/>
    </source>
</evidence>
<comment type="subcellular location">
    <subcellularLocation>
        <location evidence="2">Cell membrane</location>
    </subcellularLocation>
    <subcellularLocation>
        <location evidence="1">Endomembrane system</location>
        <topology evidence="1">Peripheral membrane protein</topology>
    </subcellularLocation>
</comment>
<keyword evidence="6" id="KW-1185">Reference proteome</keyword>
<evidence type="ECO:0000256" key="4">
    <source>
        <dbReference type="ARBA" id="ARBA00023136"/>
    </source>
</evidence>
<gene>
    <name evidence="5" type="ORF">DICVIV_12400</name>
</gene>
<name>A0A0D8XD87_DICVI</name>
<evidence type="ECO:0000313" key="5">
    <source>
        <dbReference type="EMBL" id="KJH41619.1"/>
    </source>
</evidence>
<organism evidence="5 6">
    <name type="scientific">Dictyocaulus viviparus</name>
    <name type="common">Bovine lungworm</name>
    <dbReference type="NCBI Taxonomy" id="29172"/>
    <lineage>
        <taxon>Eukaryota</taxon>
        <taxon>Metazoa</taxon>
        <taxon>Ecdysozoa</taxon>
        <taxon>Nematoda</taxon>
        <taxon>Chromadorea</taxon>
        <taxon>Rhabditida</taxon>
        <taxon>Rhabditina</taxon>
        <taxon>Rhabditomorpha</taxon>
        <taxon>Strongyloidea</taxon>
        <taxon>Metastrongylidae</taxon>
        <taxon>Dictyocaulus</taxon>
    </lineage>
</organism>
<dbReference type="PANTHER" id="PTHR21630">
    <property type="entry name" value="VEPH-A/MELTED"/>
    <property type="match status" value="1"/>
</dbReference>
<keyword evidence="3" id="KW-1003">Cell membrane</keyword>
<evidence type="ECO:0000256" key="1">
    <source>
        <dbReference type="ARBA" id="ARBA00004184"/>
    </source>
</evidence>
<dbReference type="AlphaFoldDB" id="A0A0D8XD87"/>
<reference evidence="5 6" key="1">
    <citation type="submission" date="2013-11" db="EMBL/GenBank/DDBJ databases">
        <title>Draft genome of the bovine lungworm Dictyocaulus viviparus.</title>
        <authorList>
            <person name="Mitreva M."/>
        </authorList>
    </citation>
    <scope>NUCLEOTIDE SEQUENCE [LARGE SCALE GENOMIC DNA]</scope>
    <source>
        <strain evidence="5 6">HannoverDv2000</strain>
    </source>
</reference>
<dbReference type="OrthoDB" id="5869902at2759"/>
<protein>
    <submittedName>
        <fullName evidence="5">Uncharacterized protein</fullName>
    </submittedName>
</protein>
<reference evidence="6" key="2">
    <citation type="journal article" date="2016" name="Sci. Rep.">
        <title>Dictyocaulus viviparus genome, variome and transcriptome elucidate lungworm biology and support future intervention.</title>
        <authorList>
            <person name="McNulty S.N."/>
            <person name="Strube C."/>
            <person name="Rosa B.A."/>
            <person name="Martin J.C."/>
            <person name="Tyagi R."/>
            <person name="Choi Y.J."/>
            <person name="Wang Q."/>
            <person name="Hallsworth Pepin K."/>
            <person name="Zhang X."/>
            <person name="Ozersky P."/>
            <person name="Wilson R.K."/>
            <person name="Sternberg P.W."/>
            <person name="Gasser R.B."/>
            <person name="Mitreva M."/>
        </authorList>
    </citation>
    <scope>NUCLEOTIDE SEQUENCE [LARGE SCALE GENOMIC DNA]</scope>
    <source>
        <strain evidence="6">HannoverDv2000</strain>
    </source>
</reference>
<dbReference type="InterPro" id="IPR016024">
    <property type="entry name" value="ARM-type_fold"/>
</dbReference>
<dbReference type="SUPFAM" id="SSF48371">
    <property type="entry name" value="ARM repeat"/>
    <property type="match status" value="1"/>
</dbReference>
<dbReference type="Proteomes" id="UP000053766">
    <property type="component" value="Unassembled WGS sequence"/>
</dbReference>
<proteinExistence type="predicted"/>
<dbReference type="PANTHER" id="PTHR21630:SF10">
    <property type="entry name" value="VENTRICULAR ZONE-EXPRESSED PH DOMAIN-CONTAINING PROTEIN HOMOLOG 1"/>
    <property type="match status" value="1"/>
</dbReference>
<evidence type="ECO:0000256" key="2">
    <source>
        <dbReference type="ARBA" id="ARBA00004236"/>
    </source>
</evidence>
<accession>A0A0D8XD87</accession>
<dbReference type="GO" id="GO:0010314">
    <property type="term" value="F:phosphatidylinositol-5-phosphate binding"/>
    <property type="evidence" value="ECO:0007669"/>
    <property type="project" value="TreeGrafter"/>
</dbReference>
<dbReference type="InterPro" id="IPR039888">
    <property type="entry name" value="Melted-like"/>
</dbReference>
<dbReference type="GO" id="GO:0009966">
    <property type="term" value="P:regulation of signal transduction"/>
    <property type="evidence" value="ECO:0007669"/>
    <property type="project" value="TreeGrafter"/>
</dbReference>
<evidence type="ECO:0000313" key="6">
    <source>
        <dbReference type="Proteomes" id="UP000053766"/>
    </source>
</evidence>
<dbReference type="EMBL" id="KN716788">
    <property type="protein sequence ID" value="KJH41619.1"/>
    <property type="molecule type" value="Genomic_DNA"/>
</dbReference>
<keyword evidence="4" id="KW-0472">Membrane</keyword>